<dbReference type="NCBIfam" id="TIGR03422">
    <property type="entry name" value="mito_frataxin"/>
    <property type="match status" value="1"/>
</dbReference>
<dbReference type="GO" id="GO:0008199">
    <property type="term" value="F:ferric iron binding"/>
    <property type="evidence" value="ECO:0007669"/>
    <property type="project" value="InterPro"/>
</dbReference>
<dbReference type="Gene3D" id="3.30.920.10">
    <property type="entry name" value="Frataxin/CyaY"/>
    <property type="match status" value="1"/>
</dbReference>
<dbReference type="PANTHER" id="PTHR16821:SF2">
    <property type="entry name" value="FRATAXIN, MITOCHONDRIAL"/>
    <property type="match status" value="1"/>
</dbReference>
<keyword evidence="16" id="KW-1185">Reference proteome</keyword>
<evidence type="ECO:0000313" key="15">
    <source>
        <dbReference type="EMBL" id="CAH1797943.1"/>
    </source>
</evidence>
<dbReference type="GO" id="GO:0005739">
    <property type="term" value="C:mitochondrion"/>
    <property type="evidence" value="ECO:0007669"/>
    <property type="project" value="UniProtKB-SubCell"/>
</dbReference>
<dbReference type="InterPro" id="IPR036524">
    <property type="entry name" value="Frataxin/CyaY_sf"/>
</dbReference>
<evidence type="ECO:0000256" key="10">
    <source>
        <dbReference type="ARBA" id="ARBA00023065"/>
    </source>
</evidence>
<keyword evidence="4" id="KW-0409">Iron storage</keyword>
<dbReference type="AlphaFoldDB" id="A0A8S4PWE1"/>
<evidence type="ECO:0000256" key="9">
    <source>
        <dbReference type="ARBA" id="ARBA00023004"/>
    </source>
</evidence>
<proteinExistence type="inferred from homology"/>
<dbReference type="GO" id="GO:0004322">
    <property type="term" value="F:ferroxidase activity"/>
    <property type="evidence" value="ECO:0007669"/>
    <property type="project" value="UniProtKB-EC"/>
</dbReference>
<dbReference type="GO" id="GO:0034986">
    <property type="term" value="F:iron chaperone activity"/>
    <property type="evidence" value="ECO:0007669"/>
    <property type="project" value="TreeGrafter"/>
</dbReference>
<dbReference type="GO" id="GO:0016226">
    <property type="term" value="P:iron-sulfur cluster assembly"/>
    <property type="evidence" value="ECO:0007669"/>
    <property type="project" value="InterPro"/>
</dbReference>
<accession>A0A8S4PWE1</accession>
<name>A0A8S4PWE1_OWEFU</name>
<keyword evidence="6" id="KW-0410">Iron transport</keyword>
<dbReference type="NCBIfam" id="TIGR03421">
    <property type="entry name" value="FeS_CyaY"/>
    <property type="match status" value="1"/>
</dbReference>
<dbReference type="EMBL" id="CAIIXF020000010">
    <property type="protein sequence ID" value="CAH1797943.1"/>
    <property type="molecule type" value="Genomic_DNA"/>
</dbReference>
<evidence type="ECO:0000256" key="7">
    <source>
        <dbReference type="ARBA" id="ARBA00022946"/>
    </source>
</evidence>
<comment type="catalytic activity">
    <reaction evidence="13">
        <text>4 Fe(2+) + O2 + 4 H(+) = 4 Fe(3+) + 2 H2O</text>
        <dbReference type="Rhea" id="RHEA:11148"/>
        <dbReference type="ChEBI" id="CHEBI:15377"/>
        <dbReference type="ChEBI" id="CHEBI:15378"/>
        <dbReference type="ChEBI" id="CHEBI:15379"/>
        <dbReference type="ChEBI" id="CHEBI:29033"/>
        <dbReference type="ChEBI" id="CHEBI:29034"/>
        <dbReference type="EC" id="1.16.3.1"/>
    </reaction>
</comment>
<dbReference type="GO" id="GO:0006826">
    <property type="term" value="P:iron ion transport"/>
    <property type="evidence" value="ECO:0007669"/>
    <property type="project" value="UniProtKB-KW"/>
</dbReference>
<dbReference type="InterPro" id="IPR002908">
    <property type="entry name" value="Frataxin/CyaY"/>
</dbReference>
<dbReference type="Proteomes" id="UP000749559">
    <property type="component" value="Unassembled WGS sequence"/>
</dbReference>
<protein>
    <recommendedName>
        <fullName evidence="3">ferroxidase</fullName>
        <ecNumber evidence="3">1.16.3.1</ecNumber>
    </recommendedName>
</protein>
<comment type="subcellular location">
    <subcellularLocation>
        <location evidence="1">Mitochondrion</location>
    </subcellularLocation>
</comment>
<evidence type="ECO:0000256" key="3">
    <source>
        <dbReference type="ARBA" id="ARBA00013107"/>
    </source>
</evidence>
<dbReference type="PROSITE" id="PS01344">
    <property type="entry name" value="FRATAXIN_1"/>
    <property type="match status" value="1"/>
</dbReference>
<evidence type="ECO:0000256" key="8">
    <source>
        <dbReference type="ARBA" id="ARBA00023002"/>
    </source>
</evidence>
<dbReference type="OrthoDB" id="1897642at2759"/>
<dbReference type="GO" id="GO:0006783">
    <property type="term" value="P:heme biosynthetic process"/>
    <property type="evidence" value="ECO:0007669"/>
    <property type="project" value="UniProtKB-KW"/>
</dbReference>
<evidence type="ECO:0000256" key="13">
    <source>
        <dbReference type="ARBA" id="ARBA00047990"/>
    </source>
</evidence>
<comment type="similarity">
    <text evidence="2">Belongs to the frataxin family.</text>
</comment>
<keyword evidence="5" id="KW-0813">Transport</keyword>
<evidence type="ECO:0000256" key="14">
    <source>
        <dbReference type="SAM" id="MobiDB-lite"/>
    </source>
</evidence>
<evidence type="ECO:0000256" key="6">
    <source>
        <dbReference type="ARBA" id="ARBA00022496"/>
    </source>
</evidence>
<dbReference type="CDD" id="cd00503">
    <property type="entry name" value="Frataxin"/>
    <property type="match status" value="1"/>
</dbReference>
<keyword evidence="12" id="KW-0350">Heme biosynthesis</keyword>
<evidence type="ECO:0000256" key="4">
    <source>
        <dbReference type="ARBA" id="ARBA00022434"/>
    </source>
</evidence>
<dbReference type="SMART" id="SM01219">
    <property type="entry name" value="Frataxin_Cyay"/>
    <property type="match status" value="1"/>
</dbReference>
<dbReference type="GO" id="GO:0006879">
    <property type="term" value="P:intracellular iron ion homeostasis"/>
    <property type="evidence" value="ECO:0007669"/>
    <property type="project" value="UniProtKB-KW"/>
</dbReference>
<dbReference type="InterPro" id="IPR017789">
    <property type="entry name" value="Frataxin"/>
</dbReference>
<keyword evidence="10" id="KW-0406">Ion transport</keyword>
<feature type="region of interest" description="Disordered" evidence="14">
    <location>
        <begin position="1"/>
        <end position="29"/>
    </location>
</feature>
<dbReference type="FunFam" id="3.30.920.10:FF:000002">
    <property type="entry name" value="Frataxin, mitochondrial"/>
    <property type="match status" value="1"/>
</dbReference>
<evidence type="ECO:0000256" key="5">
    <source>
        <dbReference type="ARBA" id="ARBA00022448"/>
    </source>
</evidence>
<organism evidence="15 16">
    <name type="scientific">Owenia fusiformis</name>
    <name type="common">Polychaete worm</name>
    <dbReference type="NCBI Taxonomy" id="6347"/>
    <lineage>
        <taxon>Eukaryota</taxon>
        <taxon>Metazoa</taxon>
        <taxon>Spiralia</taxon>
        <taxon>Lophotrochozoa</taxon>
        <taxon>Annelida</taxon>
        <taxon>Polychaeta</taxon>
        <taxon>Sedentaria</taxon>
        <taxon>Canalipalpata</taxon>
        <taxon>Sabellida</taxon>
        <taxon>Oweniida</taxon>
        <taxon>Oweniidae</taxon>
        <taxon>Owenia</taxon>
    </lineage>
</organism>
<dbReference type="InterPro" id="IPR020895">
    <property type="entry name" value="Frataxin_CS"/>
</dbReference>
<evidence type="ECO:0000256" key="12">
    <source>
        <dbReference type="ARBA" id="ARBA00023133"/>
    </source>
</evidence>
<feature type="compositionally biased region" description="Basic and acidic residues" evidence="14">
    <location>
        <begin position="7"/>
        <end position="19"/>
    </location>
</feature>
<evidence type="ECO:0000256" key="2">
    <source>
        <dbReference type="ARBA" id="ARBA00008183"/>
    </source>
</evidence>
<evidence type="ECO:0000256" key="1">
    <source>
        <dbReference type="ARBA" id="ARBA00004173"/>
    </source>
</evidence>
<keyword evidence="11" id="KW-0496">Mitochondrion</keyword>
<dbReference type="GO" id="GO:0008198">
    <property type="term" value="F:ferrous iron binding"/>
    <property type="evidence" value="ECO:0007669"/>
    <property type="project" value="TreeGrafter"/>
</dbReference>
<keyword evidence="7" id="KW-0809">Transit peptide</keyword>
<evidence type="ECO:0000313" key="16">
    <source>
        <dbReference type="Proteomes" id="UP000749559"/>
    </source>
</evidence>
<dbReference type="EC" id="1.16.3.1" evidence="3"/>
<dbReference type="SUPFAM" id="SSF55387">
    <property type="entry name" value="Frataxin/Nqo15-like"/>
    <property type="match status" value="1"/>
</dbReference>
<dbReference type="Pfam" id="PF01491">
    <property type="entry name" value="Frataxin_Cyay"/>
    <property type="match status" value="1"/>
</dbReference>
<reference evidence="15" key="1">
    <citation type="submission" date="2022-03" db="EMBL/GenBank/DDBJ databases">
        <authorList>
            <person name="Martin C."/>
        </authorList>
    </citation>
    <scope>NUCLEOTIDE SEQUENCE</scope>
</reference>
<dbReference type="PANTHER" id="PTHR16821">
    <property type="entry name" value="FRATAXIN"/>
    <property type="match status" value="1"/>
</dbReference>
<keyword evidence="9" id="KW-0408">Iron</keyword>
<comment type="caution">
    <text evidence="15">The sequence shown here is derived from an EMBL/GenBank/DDBJ whole genome shotgun (WGS) entry which is preliminary data.</text>
</comment>
<sequence length="172" mass="19460">MGLRADTSVRESRSKEKPKGGGVLPFTPHRDSLSKMTHRIYCMDHQSNSLTEIEFEDICEETLDSLTEFFEDLGDNDDYFKHEDYDVQFSSGVLTIQLGGELGTYVINKQTPNKQIWLSSPTSGPKRFNYTDGTWLYRHTGETLHGLLSSELTIALNTDINLDNCANSTRQS</sequence>
<dbReference type="PROSITE" id="PS50810">
    <property type="entry name" value="FRATAXIN_2"/>
    <property type="match status" value="1"/>
</dbReference>
<dbReference type="PRINTS" id="PR00904">
    <property type="entry name" value="FRATAXIN"/>
</dbReference>
<keyword evidence="8" id="KW-0560">Oxidoreductase</keyword>
<dbReference type="GO" id="GO:0051537">
    <property type="term" value="F:2 iron, 2 sulfur cluster binding"/>
    <property type="evidence" value="ECO:0007669"/>
    <property type="project" value="TreeGrafter"/>
</dbReference>
<gene>
    <name evidence="15" type="ORF">OFUS_LOCUS22145</name>
</gene>
<evidence type="ECO:0000256" key="11">
    <source>
        <dbReference type="ARBA" id="ARBA00023128"/>
    </source>
</evidence>